<evidence type="ECO:0000256" key="4">
    <source>
        <dbReference type="ARBA" id="ARBA00022989"/>
    </source>
</evidence>
<reference evidence="7" key="1">
    <citation type="submission" date="2022-05" db="EMBL/GenBank/DDBJ databases">
        <authorList>
            <person name="Pankratov T."/>
        </authorList>
    </citation>
    <scope>NUCLEOTIDE SEQUENCE</scope>
    <source>
        <strain evidence="7">BP6-180914</strain>
    </source>
</reference>
<feature type="transmembrane region" description="Helical" evidence="6">
    <location>
        <begin position="406"/>
        <end position="426"/>
    </location>
</feature>
<dbReference type="Gene3D" id="1.20.1250.20">
    <property type="entry name" value="MFS general substrate transporter like domains"/>
    <property type="match status" value="2"/>
</dbReference>
<feature type="transmembrane region" description="Helical" evidence="6">
    <location>
        <begin position="76"/>
        <end position="97"/>
    </location>
</feature>
<evidence type="ECO:0000256" key="3">
    <source>
        <dbReference type="ARBA" id="ARBA00022692"/>
    </source>
</evidence>
<name>A0AA41YUJ4_9HYPH</name>
<evidence type="ECO:0000313" key="7">
    <source>
        <dbReference type="EMBL" id="MCW6507297.1"/>
    </source>
</evidence>
<comment type="subcellular location">
    <subcellularLocation>
        <location evidence="1">Membrane</location>
        <topology evidence="1">Multi-pass membrane protein</topology>
    </subcellularLocation>
</comment>
<evidence type="ECO:0000256" key="1">
    <source>
        <dbReference type="ARBA" id="ARBA00004141"/>
    </source>
</evidence>
<dbReference type="CDD" id="cd06176">
    <property type="entry name" value="MFS_BCD_PucC-like"/>
    <property type="match status" value="1"/>
</dbReference>
<organism evidence="7 8">
    <name type="scientific">Lichenifustis flavocetrariae</name>
    <dbReference type="NCBI Taxonomy" id="2949735"/>
    <lineage>
        <taxon>Bacteria</taxon>
        <taxon>Pseudomonadati</taxon>
        <taxon>Pseudomonadota</taxon>
        <taxon>Alphaproteobacteria</taxon>
        <taxon>Hyphomicrobiales</taxon>
        <taxon>Lichenihabitantaceae</taxon>
        <taxon>Lichenifustis</taxon>
    </lineage>
</organism>
<feature type="transmembrane region" description="Helical" evidence="6">
    <location>
        <begin position="368"/>
        <end position="386"/>
    </location>
</feature>
<feature type="transmembrane region" description="Helical" evidence="6">
    <location>
        <begin position="7"/>
        <end position="27"/>
    </location>
</feature>
<accession>A0AA41YUJ4</accession>
<keyword evidence="5 6" id="KW-0472">Membrane</keyword>
<feature type="transmembrane region" description="Helical" evidence="6">
    <location>
        <begin position="173"/>
        <end position="194"/>
    </location>
</feature>
<dbReference type="InterPro" id="IPR026036">
    <property type="entry name" value="PucC"/>
</dbReference>
<gene>
    <name evidence="7" type="ORF">M8523_04605</name>
</gene>
<feature type="transmembrane region" description="Helical" evidence="6">
    <location>
        <begin position="143"/>
        <end position="167"/>
    </location>
</feature>
<comment type="caution">
    <text evidence="7">The sequence shown here is derived from an EMBL/GenBank/DDBJ whole genome shotgun (WGS) entry which is preliminary data.</text>
</comment>
<keyword evidence="8" id="KW-1185">Reference proteome</keyword>
<dbReference type="PANTHER" id="PTHR23538">
    <property type="entry name" value="44.5 KD BACTERIOCHLOROPHYLL SYNTHASE SUBUNIT"/>
    <property type="match status" value="1"/>
</dbReference>
<comment type="similarity">
    <text evidence="2">Belongs to the PucC family.</text>
</comment>
<dbReference type="Proteomes" id="UP001165667">
    <property type="component" value="Unassembled WGS sequence"/>
</dbReference>
<feature type="transmembrane region" description="Helical" evidence="6">
    <location>
        <begin position="230"/>
        <end position="249"/>
    </location>
</feature>
<dbReference type="GO" id="GO:0016020">
    <property type="term" value="C:membrane"/>
    <property type="evidence" value="ECO:0007669"/>
    <property type="project" value="UniProtKB-SubCell"/>
</dbReference>
<evidence type="ECO:0000256" key="6">
    <source>
        <dbReference type="SAM" id="Phobius"/>
    </source>
</evidence>
<evidence type="ECO:0000313" key="8">
    <source>
        <dbReference type="Proteomes" id="UP001165667"/>
    </source>
</evidence>
<evidence type="ECO:0000256" key="2">
    <source>
        <dbReference type="ARBA" id="ARBA00008412"/>
    </source>
</evidence>
<keyword evidence="3 6" id="KW-0812">Transmembrane</keyword>
<keyword evidence="4 6" id="KW-1133">Transmembrane helix</keyword>
<dbReference type="PIRSF" id="PIRSF016565">
    <property type="entry name" value="PucC"/>
    <property type="match status" value="1"/>
</dbReference>
<dbReference type="AlphaFoldDB" id="A0AA41YUJ4"/>
<feature type="transmembrane region" description="Helical" evidence="6">
    <location>
        <begin position="103"/>
        <end position="131"/>
    </location>
</feature>
<dbReference type="InterPro" id="IPR036259">
    <property type="entry name" value="MFS_trans_sf"/>
</dbReference>
<proteinExistence type="inferred from homology"/>
<dbReference type="SUPFAM" id="SSF103473">
    <property type="entry name" value="MFS general substrate transporter"/>
    <property type="match status" value="1"/>
</dbReference>
<feature type="transmembrane region" description="Helical" evidence="6">
    <location>
        <begin position="299"/>
        <end position="321"/>
    </location>
</feature>
<protein>
    <submittedName>
        <fullName evidence="7">BCD family MFS transporter</fullName>
    </submittedName>
</protein>
<dbReference type="InterPro" id="IPR004896">
    <property type="entry name" value="PucC-rel"/>
</dbReference>
<feature type="transmembrane region" description="Helical" evidence="6">
    <location>
        <begin position="39"/>
        <end position="56"/>
    </location>
</feature>
<dbReference type="RefSeq" id="WP_282583659.1">
    <property type="nucleotide sequence ID" value="NZ_JAMOIM010000002.1"/>
</dbReference>
<feature type="transmembrane region" description="Helical" evidence="6">
    <location>
        <begin position="333"/>
        <end position="356"/>
    </location>
</feature>
<evidence type="ECO:0000256" key="5">
    <source>
        <dbReference type="ARBA" id="ARBA00023136"/>
    </source>
</evidence>
<dbReference type="EMBL" id="JAMOIM010000002">
    <property type="protein sequence ID" value="MCW6507297.1"/>
    <property type="molecule type" value="Genomic_DNA"/>
</dbReference>
<feature type="transmembrane region" description="Helical" evidence="6">
    <location>
        <begin position="269"/>
        <end position="287"/>
    </location>
</feature>
<dbReference type="PANTHER" id="PTHR23538:SF1">
    <property type="entry name" value="44.5 KD BACTERIOCHLOROPHYLL SYNTHASE SUBUNIT"/>
    <property type="match status" value="1"/>
</dbReference>
<dbReference type="Pfam" id="PF03209">
    <property type="entry name" value="PUCC"/>
    <property type="match status" value="1"/>
</dbReference>
<sequence length="452" mass="46294">MSRVSPWVQIVRLGLVQASIGAIVVFATSTLNRVMVVELALPAIVPGALVALHYAVQMLRPRWGHGSDRGGRRTPWILGGMMVLATGSVLAALATAWMKTAPLAGITLGVTAFLMIGIGVGSAGTSLLLLLARQAGERRRAAAAAIVWMMMIAGFLVTAAVVGQMLAPFSVAALVRTSVLISGAAVLMTCLALWRVEPAEATAPEVSTQSAPVAFLPALREVWTEPDTRGFTLFVFFSMLAYSAQELILEPFAGSVFALPPAESAKLAGFQHSGLLAGMVLVAVLGSAIGGPRLGSMRLWTIGGCLASMAAILGVTCVALAGASASLNVLRCAVVLLGCANGAFSIAAVASMMQLAGAGQPGREGVRMGLWGAAQALAFALGGVVGTGSSDLARQLLGSPAQAYTAVFLGESLLFGLAAWLAAGAFPRADRDARVTGSGLALRVQDTGRWAT</sequence>